<reference evidence="2" key="1">
    <citation type="submission" date="2019-12" db="EMBL/GenBank/DDBJ databases">
        <title>Genome sequencing and annotation of Brassica cretica.</title>
        <authorList>
            <person name="Studholme D.J."/>
            <person name="Sarris P."/>
        </authorList>
    </citation>
    <scope>NUCLEOTIDE SEQUENCE</scope>
    <source>
        <strain evidence="2">PFS-109/04</strain>
        <tissue evidence="2">Leaf</tissue>
    </source>
</reference>
<accession>A0A8S9R7S9</accession>
<sequence>MISSLVFRQASMLLRPRTSRGGQKSEGSRIINGGLNLLGSAIEASHREDMIYRFKAEKAEKDLARMRDEILARDAQLARDHARAVRRAERKGKREIVEVMKTRVSQFQVEYGNLKNAFNSLGDFRECRSSVGSLWKMRADDYIFEREMELMKGGMKDHAHAETLISPIDGKILGFWDPIPVSPDTVETTTDFAGDDEEVNYPADAFGASLTDFDGNKFFPLSSILRPSVTFVHICSAECGLRTLFEVNMSCRLIFNFVEAFNLLVRSRHEFTYHVFEMSETNAMGLGQDLGLLSVLSPALGGETRSDSEPEDQGPNAAPTIATGLNSSKGKDIDLGDLEFSVDDCMLPGWDPNLSFGDGSGTSEVSIPDFDDFFAGLPSDFDAPPARSESGRPKVVAEGSRIINGEAMICRFKAEKAEKDHARMRDEMLARDAQFARDHARAVRREEQKGKREIAECRGSVGSLWKTQADDYVFEREMELMKGGMKDHAHAEAIIPPIDWKIQGFWGPIPVSPDTVETTTDFGGDDEEVNFPADAFGASLSGNFNFDLARPRFTLGFKVCAVTSRLSVFQLRFLPDSYRFKVRDSALSSLCWTFEDQKSDQVAFV</sequence>
<feature type="region of interest" description="Disordered" evidence="1">
    <location>
        <begin position="301"/>
        <end position="325"/>
    </location>
</feature>
<dbReference type="EMBL" id="QGKX02000996">
    <property type="protein sequence ID" value="KAF3559682.1"/>
    <property type="molecule type" value="Genomic_DNA"/>
</dbReference>
<evidence type="ECO:0000256" key="1">
    <source>
        <dbReference type="SAM" id="MobiDB-lite"/>
    </source>
</evidence>
<evidence type="ECO:0000313" key="2">
    <source>
        <dbReference type="EMBL" id="KAF3559682.1"/>
    </source>
</evidence>
<dbReference type="AlphaFoldDB" id="A0A8S9R7S9"/>
<dbReference type="Proteomes" id="UP000712600">
    <property type="component" value="Unassembled WGS sequence"/>
</dbReference>
<comment type="caution">
    <text evidence="2">The sequence shown here is derived from an EMBL/GenBank/DDBJ whole genome shotgun (WGS) entry which is preliminary data.</text>
</comment>
<organism evidence="2 3">
    <name type="scientific">Brassica cretica</name>
    <name type="common">Mustard</name>
    <dbReference type="NCBI Taxonomy" id="69181"/>
    <lineage>
        <taxon>Eukaryota</taxon>
        <taxon>Viridiplantae</taxon>
        <taxon>Streptophyta</taxon>
        <taxon>Embryophyta</taxon>
        <taxon>Tracheophyta</taxon>
        <taxon>Spermatophyta</taxon>
        <taxon>Magnoliopsida</taxon>
        <taxon>eudicotyledons</taxon>
        <taxon>Gunneridae</taxon>
        <taxon>Pentapetalae</taxon>
        <taxon>rosids</taxon>
        <taxon>malvids</taxon>
        <taxon>Brassicales</taxon>
        <taxon>Brassicaceae</taxon>
        <taxon>Brassiceae</taxon>
        <taxon>Brassica</taxon>
    </lineage>
</organism>
<gene>
    <name evidence="2" type="ORF">F2Q69_00014401</name>
</gene>
<evidence type="ECO:0000313" key="3">
    <source>
        <dbReference type="Proteomes" id="UP000712600"/>
    </source>
</evidence>
<name>A0A8S9R7S9_BRACR</name>
<proteinExistence type="predicted"/>
<protein>
    <submittedName>
        <fullName evidence="2">Uncharacterized protein</fullName>
    </submittedName>
</protein>